<dbReference type="SUPFAM" id="SSF55874">
    <property type="entry name" value="ATPase domain of HSP90 chaperone/DNA topoisomerase II/histidine kinase"/>
    <property type="match status" value="1"/>
</dbReference>
<dbReference type="GO" id="GO:0046983">
    <property type="term" value="F:protein dimerization activity"/>
    <property type="evidence" value="ECO:0007669"/>
    <property type="project" value="InterPro"/>
</dbReference>
<dbReference type="EC" id="2.7.13.3" evidence="2"/>
<feature type="domain" description="Histidine kinase/HSP90-like ATPase" evidence="11">
    <location>
        <begin position="344"/>
        <end position="441"/>
    </location>
</feature>
<evidence type="ECO:0000313" key="13">
    <source>
        <dbReference type="EMBL" id="PRI11688.1"/>
    </source>
</evidence>
<dbReference type="GO" id="GO:0000155">
    <property type="term" value="F:phosphorelay sensor kinase activity"/>
    <property type="evidence" value="ECO:0007669"/>
    <property type="project" value="InterPro"/>
</dbReference>
<dbReference type="Gene3D" id="1.20.5.1930">
    <property type="match status" value="1"/>
</dbReference>
<dbReference type="InterPro" id="IPR003594">
    <property type="entry name" value="HATPase_dom"/>
</dbReference>
<dbReference type="InterPro" id="IPR050482">
    <property type="entry name" value="Sensor_HK_TwoCompSys"/>
</dbReference>
<comment type="caution">
    <text evidence="13">The sequence shown here is derived from an EMBL/GenBank/DDBJ whole genome shotgun (WGS) entry which is preliminary data.</text>
</comment>
<dbReference type="Proteomes" id="UP000238650">
    <property type="component" value="Unassembled WGS sequence"/>
</dbReference>
<gene>
    <name evidence="13" type="ORF">B4915_04365</name>
</gene>
<keyword evidence="10" id="KW-1133">Transmembrane helix</keyword>
<keyword evidence="4" id="KW-0808">Transferase</keyword>
<dbReference type="CDD" id="cd16917">
    <property type="entry name" value="HATPase_UhpB-NarQ-NarX-like"/>
    <property type="match status" value="1"/>
</dbReference>
<evidence type="ECO:0000259" key="12">
    <source>
        <dbReference type="Pfam" id="PF07730"/>
    </source>
</evidence>
<evidence type="ECO:0000259" key="11">
    <source>
        <dbReference type="Pfam" id="PF02518"/>
    </source>
</evidence>
<feature type="transmembrane region" description="Helical" evidence="10">
    <location>
        <begin position="136"/>
        <end position="156"/>
    </location>
</feature>
<evidence type="ECO:0000256" key="10">
    <source>
        <dbReference type="SAM" id="Phobius"/>
    </source>
</evidence>
<dbReference type="PANTHER" id="PTHR24421">
    <property type="entry name" value="NITRATE/NITRITE SENSOR PROTEIN NARX-RELATED"/>
    <property type="match status" value="1"/>
</dbReference>
<feature type="transmembrane region" description="Helical" evidence="10">
    <location>
        <begin position="32"/>
        <end position="54"/>
    </location>
</feature>
<sequence length="475" mass="49341">MVNDEEVRLPRPPGVLRRALAAHPLAVDVFIVVWYFIGCLLGLGIDFLAAAAPLDENVPGEALPSYLTSPQGIVILLGVLAVGAALLFRRRFPLAGLIVTVIVSLGDSQAISLAIGVALLFMLYAVPVYRSAAAGWLGFGIAFGASLLSLGLRSLFPATVSPDATPGEALFTAAGRTNSVGEFIAISIMTGIWYLGIVLLGINLGNRRRYLQAIIDRAHQLARERDQLAQLAVAEERSRIAREMHDIVAHSVSVMIALSEGAARAATAAPDAAADAMRRSAETGRTALAEMRRLLGALHAPEGSAELVPQPGVQDLPELVRGFVDAGLAVSLDVTGEAAGDRGQELAVYRVVQEGLTNVLRYAGVGARVKVTVLRQADRTVVQVRDYGTPPGAATPVAGLGSGRGLAGLAERVRVFGGSIESGPVDASAGGGWRLWAVLPVSADAREPTGSGGAGEPGGAAAARPRTVSESEERA</sequence>
<dbReference type="InterPro" id="IPR036890">
    <property type="entry name" value="HATPase_C_sf"/>
</dbReference>
<organism evidence="13 14">
    <name type="scientific">Leucobacter massiliensis</name>
    <dbReference type="NCBI Taxonomy" id="1686285"/>
    <lineage>
        <taxon>Bacteria</taxon>
        <taxon>Bacillati</taxon>
        <taxon>Actinomycetota</taxon>
        <taxon>Actinomycetes</taxon>
        <taxon>Micrococcales</taxon>
        <taxon>Microbacteriaceae</taxon>
        <taxon>Leucobacter</taxon>
    </lineage>
</organism>
<dbReference type="Gene3D" id="3.30.565.10">
    <property type="entry name" value="Histidine kinase-like ATPase, C-terminal domain"/>
    <property type="match status" value="1"/>
</dbReference>
<dbReference type="PANTHER" id="PTHR24421:SF10">
    <property type="entry name" value="NITRATE_NITRITE SENSOR PROTEIN NARQ"/>
    <property type="match status" value="1"/>
</dbReference>
<accession>A0A2S9QQ30</accession>
<feature type="region of interest" description="Disordered" evidence="9">
    <location>
        <begin position="444"/>
        <end position="475"/>
    </location>
</feature>
<dbReference type="OrthoDB" id="227596at2"/>
<evidence type="ECO:0000256" key="5">
    <source>
        <dbReference type="ARBA" id="ARBA00022741"/>
    </source>
</evidence>
<name>A0A2S9QQ30_9MICO</name>
<dbReference type="GO" id="GO:0005524">
    <property type="term" value="F:ATP binding"/>
    <property type="evidence" value="ECO:0007669"/>
    <property type="project" value="UniProtKB-KW"/>
</dbReference>
<feature type="transmembrane region" description="Helical" evidence="10">
    <location>
        <begin position="66"/>
        <end position="88"/>
    </location>
</feature>
<evidence type="ECO:0000256" key="2">
    <source>
        <dbReference type="ARBA" id="ARBA00012438"/>
    </source>
</evidence>
<evidence type="ECO:0000256" key="8">
    <source>
        <dbReference type="ARBA" id="ARBA00023012"/>
    </source>
</evidence>
<dbReference type="GO" id="GO:0016020">
    <property type="term" value="C:membrane"/>
    <property type="evidence" value="ECO:0007669"/>
    <property type="project" value="InterPro"/>
</dbReference>
<dbReference type="AlphaFoldDB" id="A0A2S9QQ30"/>
<reference evidence="13 14" key="1">
    <citation type="journal article" date="2017" name="New Microbes New Infect">
        <title>Genome sequence of 'Leucobacter massiliensis' sp. nov. isolated from human pharynx after travel to the 2014 Hajj.</title>
        <authorList>
            <person name="Leangapichart T."/>
            <person name="Gautret P."/>
            <person name="Nguyen T.T."/>
            <person name="Armstrong N."/>
            <person name="Rolain J.M."/>
        </authorList>
    </citation>
    <scope>NUCLEOTIDE SEQUENCE [LARGE SCALE GENOMIC DNA]</scope>
    <source>
        <strain evidence="13 14">122RC15</strain>
    </source>
</reference>
<feature type="transmembrane region" description="Helical" evidence="10">
    <location>
        <begin position="94"/>
        <end position="124"/>
    </location>
</feature>
<proteinExistence type="predicted"/>
<comment type="catalytic activity">
    <reaction evidence="1">
        <text>ATP + protein L-histidine = ADP + protein N-phospho-L-histidine.</text>
        <dbReference type="EC" id="2.7.13.3"/>
    </reaction>
</comment>
<evidence type="ECO:0000256" key="7">
    <source>
        <dbReference type="ARBA" id="ARBA00022840"/>
    </source>
</evidence>
<evidence type="ECO:0000256" key="6">
    <source>
        <dbReference type="ARBA" id="ARBA00022777"/>
    </source>
</evidence>
<keyword evidence="8" id="KW-0902">Two-component regulatory system</keyword>
<keyword evidence="10" id="KW-0812">Transmembrane</keyword>
<evidence type="ECO:0000313" key="14">
    <source>
        <dbReference type="Proteomes" id="UP000238650"/>
    </source>
</evidence>
<keyword evidence="5" id="KW-0547">Nucleotide-binding</keyword>
<feature type="transmembrane region" description="Helical" evidence="10">
    <location>
        <begin position="183"/>
        <end position="202"/>
    </location>
</feature>
<evidence type="ECO:0000256" key="4">
    <source>
        <dbReference type="ARBA" id="ARBA00022679"/>
    </source>
</evidence>
<keyword evidence="7" id="KW-0067">ATP-binding</keyword>
<keyword evidence="10" id="KW-0472">Membrane</keyword>
<keyword evidence="6 13" id="KW-0418">Kinase</keyword>
<dbReference type="EMBL" id="MWZD01000014">
    <property type="protein sequence ID" value="PRI11688.1"/>
    <property type="molecule type" value="Genomic_DNA"/>
</dbReference>
<keyword evidence="14" id="KW-1185">Reference proteome</keyword>
<keyword evidence="3" id="KW-0597">Phosphoprotein</keyword>
<protein>
    <recommendedName>
        <fullName evidence="2">histidine kinase</fullName>
        <ecNumber evidence="2">2.7.13.3</ecNumber>
    </recommendedName>
</protein>
<dbReference type="Pfam" id="PF07730">
    <property type="entry name" value="HisKA_3"/>
    <property type="match status" value="1"/>
</dbReference>
<feature type="domain" description="Signal transduction histidine kinase subgroup 3 dimerisation and phosphoacceptor" evidence="12">
    <location>
        <begin position="236"/>
        <end position="301"/>
    </location>
</feature>
<evidence type="ECO:0000256" key="9">
    <source>
        <dbReference type="SAM" id="MobiDB-lite"/>
    </source>
</evidence>
<evidence type="ECO:0000256" key="1">
    <source>
        <dbReference type="ARBA" id="ARBA00000085"/>
    </source>
</evidence>
<dbReference type="Pfam" id="PF02518">
    <property type="entry name" value="HATPase_c"/>
    <property type="match status" value="1"/>
</dbReference>
<dbReference type="InterPro" id="IPR011712">
    <property type="entry name" value="Sig_transdc_His_kin_sub3_dim/P"/>
</dbReference>
<evidence type="ECO:0000256" key="3">
    <source>
        <dbReference type="ARBA" id="ARBA00022553"/>
    </source>
</evidence>